<evidence type="ECO:0000313" key="3">
    <source>
        <dbReference type="EMBL" id="KAK7590289.1"/>
    </source>
</evidence>
<organism evidence="3 4">
    <name type="scientific">Parthenolecanium corni</name>
    <dbReference type="NCBI Taxonomy" id="536013"/>
    <lineage>
        <taxon>Eukaryota</taxon>
        <taxon>Metazoa</taxon>
        <taxon>Ecdysozoa</taxon>
        <taxon>Arthropoda</taxon>
        <taxon>Hexapoda</taxon>
        <taxon>Insecta</taxon>
        <taxon>Pterygota</taxon>
        <taxon>Neoptera</taxon>
        <taxon>Paraneoptera</taxon>
        <taxon>Hemiptera</taxon>
        <taxon>Sternorrhyncha</taxon>
        <taxon>Coccoidea</taxon>
        <taxon>Coccidae</taxon>
        <taxon>Parthenolecanium</taxon>
    </lineage>
</organism>
<dbReference type="GO" id="GO:0005524">
    <property type="term" value="F:ATP binding"/>
    <property type="evidence" value="ECO:0007669"/>
    <property type="project" value="InterPro"/>
</dbReference>
<sequence length="1079" mass="121406">MKDITSYFTTPRKSEPVTTAITKSCSSKASQQPNGSCEKGCEKRKLESASEAEENIAKSKCKSPISPAVKSQLNANLAVMLTQIDVDVPKNVSPAKKADVRVFKNVLLKNISKPDEGINNVESETKSTKKRQKKRKRIRVAETDTSDDEKSDSSAKLFKENKKPIKPAAASINRRSDANNLFKYFSKAEKKPACVEDNDSPIKCHRIVKVEAMIHSPPKVRRNLSDDCESEAKFSKTNHPCIDDVRLPVVKIVRADSANSKALDEEYKALDEIIEIDTDFVDTSTFKKSNPKITSSTDEDESSDNFTPPKVLPWKMRVQFVSGTNLQRRRRKSESKDKKLQDASGNMAETKPTVETSTGVAEKGLTTEVRFEEAEKAVAQETVLDGAVKKVTVETVISSVKEIIPKTAEAAKEISSEAVTNGAEPSVTAKASDEAAEKKVPIRAAIDFVDKKFTISLKRVEQRTPTKVNVDAEVIASPKAAGFVEDKPVIKKLAPLFCRAPAQKKVPPKPENTEARRQFLQSGVPDNIKKQMEEQKKSEIEDSIYREYRFPEPNHVQQIEPTNWIWNLEEVTSFNEKRTDNEVLIPEFDSLVALVSHRKPVETGSRREKLNVAEEIAMLKKQEPDVNVGDVFASVKKLSKDVGRENGTLCWTEKYKPSTYSDFIGNSTNLLKLKEWIESHKRIRIKLSDSDGDSSDDFVGSDDSSCSMDTRNNVALLVGPPGCGKTCAVYTLANELGFKVLEVNAASNRNGKRILDELQEATQSHRVKRSSIFDKNVKKSKKKKKASTEEKKTMSLILIEDADTLFENYDDGFLTALSSLTLHSKRPFIFTVNNLNYPHLVKYTKNQTLVLTFAYPTVSLLNVWLRSIALNEGVRLSDEVLMYLFHVAGLDLRKSLLQLQMLISSNKYQSTLSNEQLFYTSWWKRITKKSKIRSTRHMTDKITTTPIKLFSDDDDEDEKSVPEKSEDLCEEAQVDLKNTSERIANVKALEQMANLYERIAIINKDIKQIVDNVFCNFIPKPSNKESKYCDYLPAVRDIARIESCKASGQRRSSRYFSYLNSVNIHVSEKETNFLSNSLL</sequence>
<accession>A0AAN9THE9</accession>
<feature type="region of interest" description="Disordered" evidence="1">
    <location>
        <begin position="323"/>
        <end position="359"/>
    </location>
</feature>
<name>A0AAN9THE9_9HEMI</name>
<proteinExistence type="predicted"/>
<dbReference type="Proteomes" id="UP001367676">
    <property type="component" value="Unassembled WGS sequence"/>
</dbReference>
<dbReference type="InterPro" id="IPR003959">
    <property type="entry name" value="ATPase_AAA_core"/>
</dbReference>
<evidence type="ECO:0000256" key="1">
    <source>
        <dbReference type="SAM" id="MobiDB-lite"/>
    </source>
</evidence>
<feature type="compositionally biased region" description="Basic residues" evidence="1">
    <location>
        <begin position="128"/>
        <end position="138"/>
    </location>
</feature>
<feature type="region of interest" description="Disordered" evidence="1">
    <location>
        <begin position="115"/>
        <end position="165"/>
    </location>
</feature>
<reference evidence="3 4" key="1">
    <citation type="submission" date="2024-03" db="EMBL/GenBank/DDBJ databases">
        <title>Adaptation during the transition from Ophiocordyceps entomopathogen to insect associate is accompanied by gene loss and intensified selection.</title>
        <authorList>
            <person name="Ward C.M."/>
            <person name="Onetto C.A."/>
            <person name="Borneman A.R."/>
        </authorList>
    </citation>
    <scope>NUCLEOTIDE SEQUENCE [LARGE SCALE GENOMIC DNA]</scope>
    <source>
        <strain evidence="3">AWRI1</strain>
        <tissue evidence="3">Single Adult Female</tissue>
    </source>
</reference>
<dbReference type="GO" id="GO:0016887">
    <property type="term" value="F:ATP hydrolysis activity"/>
    <property type="evidence" value="ECO:0007669"/>
    <property type="project" value="InterPro"/>
</dbReference>
<dbReference type="SMART" id="SM00382">
    <property type="entry name" value="AAA"/>
    <property type="match status" value="1"/>
</dbReference>
<feature type="region of interest" description="Disordered" evidence="1">
    <location>
        <begin position="287"/>
        <end position="309"/>
    </location>
</feature>
<dbReference type="GO" id="GO:0061860">
    <property type="term" value="F:DNA clamp unloader activity"/>
    <property type="evidence" value="ECO:0007669"/>
    <property type="project" value="TreeGrafter"/>
</dbReference>
<dbReference type="EMBL" id="JBBCAQ010000022">
    <property type="protein sequence ID" value="KAK7590289.1"/>
    <property type="molecule type" value="Genomic_DNA"/>
</dbReference>
<evidence type="ECO:0000313" key="4">
    <source>
        <dbReference type="Proteomes" id="UP001367676"/>
    </source>
</evidence>
<dbReference type="InterPro" id="IPR003593">
    <property type="entry name" value="AAA+_ATPase"/>
</dbReference>
<gene>
    <name evidence="3" type="ORF">V9T40_001902</name>
</gene>
<dbReference type="GO" id="GO:0003677">
    <property type="term" value="F:DNA binding"/>
    <property type="evidence" value="ECO:0007669"/>
    <property type="project" value="TreeGrafter"/>
</dbReference>
<keyword evidence="4" id="KW-1185">Reference proteome</keyword>
<dbReference type="InterPro" id="IPR027417">
    <property type="entry name" value="P-loop_NTPase"/>
</dbReference>
<protein>
    <recommendedName>
        <fullName evidence="2">AAA+ ATPase domain-containing protein</fullName>
    </recommendedName>
</protein>
<comment type="caution">
    <text evidence="3">The sequence shown here is derived from an EMBL/GenBank/DDBJ whole genome shotgun (WGS) entry which is preliminary data.</text>
</comment>
<dbReference type="Gene3D" id="1.10.8.60">
    <property type="match status" value="1"/>
</dbReference>
<dbReference type="PANTHER" id="PTHR23389">
    <property type="entry name" value="CHROMOSOME TRANSMISSION FIDELITY FACTOR 18"/>
    <property type="match status" value="1"/>
</dbReference>
<feature type="domain" description="AAA+ ATPase" evidence="2">
    <location>
        <begin position="711"/>
        <end position="886"/>
    </location>
</feature>
<dbReference type="Pfam" id="PF00004">
    <property type="entry name" value="AAA"/>
    <property type="match status" value="1"/>
</dbReference>
<evidence type="ECO:0000259" key="2">
    <source>
        <dbReference type="SMART" id="SM00382"/>
    </source>
</evidence>
<dbReference type="PANTHER" id="PTHR23389:SF21">
    <property type="entry name" value="ATPASE FAMILY AAA DOMAIN-CONTAINING PROTEIN 5"/>
    <property type="match status" value="1"/>
</dbReference>
<dbReference type="AlphaFoldDB" id="A0AAN9THE9"/>
<dbReference type="Gene3D" id="3.40.50.300">
    <property type="entry name" value="P-loop containing nucleotide triphosphate hydrolases"/>
    <property type="match status" value="1"/>
</dbReference>
<dbReference type="GO" id="GO:0005634">
    <property type="term" value="C:nucleus"/>
    <property type="evidence" value="ECO:0007669"/>
    <property type="project" value="TreeGrafter"/>
</dbReference>
<feature type="compositionally biased region" description="Basic and acidic residues" evidence="1">
    <location>
        <begin position="151"/>
        <end position="163"/>
    </location>
</feature>
<dbReference type="SUPFAM" id="SSF52540">
    <property type="entry name" value="P-loop containing nucleoside triphosphate hydrolases"/>
    <property type="match status" value="1"/>
</dbReference>